<keyword evidence="1" id="KW-0472">Membrane</keyword>
<keyword evidence="1" id="KW-0812">Transmembrane</keyword>
<reference evidence="3" key="2">
    <citation type="submission" date="2024-10" db="UniProtKB">
        <authorList>
            <consortium name="EnsemblProtists"/>
        </authorList>
    </citation>
    <scope>IDENTIFICATION</scope>
</reference>
<dbReference type="EnsemblProtists" id="EOD20892">
    <property type="protein sequence ID" value="EOD20892"/>
    <property type="gene ID" value="EMIHUDRAFT_315940"/>
</dbReference>
<keyword evidence="1" id="KW-1133">Transmembrane helix</keyword>
<evidence type="ECO:0000256" key="1">
    <source>
        <dbReference type="SAM" id="Phobius"/>
    </source>
</evidence>
<dbReference type="RefSeq" id="XP_005773321.1">
    <property type="nucleotide sequence ID" value="XM_005773264.1"/>
</dbReference>
<feature type="transmembrane region" description="Helical" evidence="1">
    <location>
        <begin position="42"/>
        <end position="64"/>
    </location>
</feature>
<evidence type="ECO:0000313" key="4">
    <source>
        <dbReference type="Proteomes" id="UP000013827"/>
    </source>
</evidence>
<keyword evidence="4" id="KW-1185">Reference proteome</keyword>
<accession>A0A0D3JBK7</accession>
<dbReference type="HOGENOM" id="CLU_2150631_0_0_1"/>
<sequence>MLLVILFVGLPKFVRTHAEKFEAAACIDVEDADKLAAADQFGMGLAIMNSTVMVSFGVLLFVCYRRVLRAYEPRKLLDWHREYLVERERQVLRARRGPHPGADCAEEEDSTG</sequence>
<dbReference type="GeneID" id="17266436"/>
<protein>
    <recommendedName>
        <fullName evidence="5">CSC1/OSCA1-like N-terminal transmembrane domain-containing protein</fullName>
    </recommendedName>
</protein>
<evidence type="ECO:0000313" key="3">
    <source>
        <dbReference type="EnsemblProtists" id="EOD20892"/>
    </source>
</evidence>
<feature type="chain" id="PRO_5044291382" description="CSC1/OSCA1-like N-terminal transmembrane domain-containing protein" evidence="2">
    <location>
        <begin position="19"/>
        <end position="112"/>
    </location>
</feature>
<name>A0A0D3JBK7_EMIH1</name>
<organism evidence="3 4">
    <name type="scientific">Emiliania huxleyi (strain CCMP1516)</name>
    <dbReference type="NCBI Taxonomy" id="280463"/>
    <lineage>
        <taxon>Eukaryota</taxon>
        <taxon>Haptista</taxon>
        <taxon>Haptophyta</taxon>
        <taxon>Prymnesiophyceae</taxon>
        <taxon>Isochrysidales</taxon>
        <taxon>Noelaerhabdaceae</taxon>
        <taxon>Emiliania</taxon>
    </lineage>
</organism>
<evidence type="ECO:0008006" key="5">
    <source>
        <dbReference type="Google" id="ProtNLM"/>
    </source>
</evidence>
<dbReference type="KEGG" id="ehx:EMIHUDRAFT_315940"/>
<proteinExistence type="predicted"/>
<dbReference type="AlphaFoldDB" id="A0A0D3JBK7"/>
<keyword evidence="2" id="KW-0732">Signal</keyword>
<evidence type="ECO:0000256" key="2">
    <source>
        <dbReference type="SAM" id="SignalP"/>
    </source>
</evidence>
<dbReference type="PaxDb" id="2903-EOD20892"/>
<dbReference type="Proteomes" id="UP000013827">
    <property type="component" value="Unassembled WGS sequence"/>
</dbReference>
<reference evidence="4" key="1">
    <citation type="journal article" date="2013" name="Nature">
        <title>Pan genome of the phytoplankton Emiliania underpins its global distribution.</title>
        <authorList>
            <person name="Read B.A."/>
            <person name="Kegel J."/>
            <person name="Klute M.J."/>
            <person name="Kuo A."/>
            <person name="Lefebvre S.C."/>
            <person name="Maumus F."/>
            <person name="Mayer C."/>
            <person name="Miller J."/>
            <person name="Monier A."/>
            <person name="Salamov A."/>
            <person name="Young J."/>
            <person name="Aguilar M."/>
            <person name="Claverie J.M."/>
            <person name="Frickenhaus S."/>
            <person name="Gonzalez K."/>
            <person name="Herman E.K."/>
            <person name="Lin Y.C."/>
            <person name="Napier J."/>
            <person name="Ogata H."/>
            <person name="Sarno A.F."/>
            <person name="Shmutz J."/>
            <person name="Schroeder D."/>
            <person name="de Vargas C."/>
            <person name="Verret F."/>
            <person name="von Dassow P."/>
            <person name="Valentin K."/>
            <person name="Van de Peer Y."/>
            <person name="Wheeler G."/>
            <person name="Dacks J.B."/>
            <person name="Delwiche C.F."/>
            <person name="Dyhrman S.T."/>
            <person name="Glockner G."/>
            <person name="John U."/>
            <person name="Richards T."/>
            <person name="Worden A.Z."/>
            <person name="Zhang X."/>
            <person name="Grigoriev I.V."/>
            <person name="Allen A.E."/>
            <person name="Bidle K."/>
            <person name="Borodovsky M."/>
            <person name="Bowler C."/>
            <person name="Brownlee C."/>
            <person name="Cock J.M."/>
            <person name="Elias M."/>
            <person name="Gladyshev V.N."/>
            <person name="Groth M."/>
            <person name="Guda C."/>
            <person name="Hadaegh A."/>
            <person name="Iglesias-Rodriguez M.D."/>
            <person name="Jenkins J."/>
            <person name="Jones B.M."/>
            <person name="Lawson T."/>
            <person name="Leese F."/>
            <person name="Lindquist E."/>
            <person name="Lobanov A."/>
            <person name="Lomsadze A."/>
            <person name="Malik S.B."/>
            <person name="Marsh M.E."/>
            <person name="Mackinder L."/>
            <person name="Mock T."/>
            <person name="Mueller-Roeber B."/>
            <person name="Pagarete A."/>
            <person name="Parker M."/>
            <person name="Probert I."/>
            <person name="Quesneville H."/>
            <person name="Raines C."/>
            <person name="Rensing S.A."/>
            <person name="Riano-Pachon D.M."/>
            <person name="Richier S."/>
            <person name="Rokitta S."/>
            <person name="Shiraiwa Y."/>
            <person name="Soanes D.M."/>
            <person name="van der Giezen M."/>
            <person name="Wahlund T.M."/>
            <person name="Williams B."/>
            <person name="Wilson W."/>
            <person name="Wolfe G."/>
            <person name="Wurch L.L."/>
        </authorList>
    </citation>
    <scope>NUCLEOTIDE SEQUENCE</scope>
</reference>
<feature type="signal peptide" evidence="2">
    <location>
        <begin position="1"/>
        <end position="18"/>
    </location>
</feature>